<accession>A0ACC2HX93</accession>
<proteinExistence type="predicted"/>
<sequence>MVHLFHRSKNHTRQPEPKHVLEPTLTPVPEKPLKDDRDPVTSPERVVHDATRRSNPGNPMLSSMPASEEQFPRFPEPEISAIPLDGKHGAKIHYTYYKASSASKLGHNNPFSQSLIVFLNGLMLPRSSWDQSIHTFLDKRVTAGLPYPALLSYDRYGQGDSDRDPNDTEPPPCHGHDAMSAVRDLRQFTLQIWKEHLRKSSPTQSPSLVFVCNSIGCAIARLFAQTYPGTVLGMLFLDSIMANSDYTEMWPDPDAPGFDPHSLPGDVTADEVRDTRDKYRKMFHPEVPNMEGLSRRNLAALLPEADGPVLEGWGGCGPYLTVVGHDWETFAEQSYQGSLHTPKILTMTYANPVWQAYNSSLTHITDDGKAIGPLIAINCGHFIQKDSPKFVSDELISLLDRVVNRVEQVSERTPELRREMIRHSTDYDFRRQNSNEYPYYGGEI</sequence>
<dbReference type="Proteomes" id="UP001153331">
    <property type="component" value="Unassembled WGS sequence"/>
</dbReference>
<dbReference type="EMBL" id="JAPHNI010000871">
    <property type="protein sequence ID" value="KAJ8107719.1"/>
    <property type="molecule type" value="Genomic_DNA"/>
</dbReference>
<protein>
    <submittedName>
        <fullName evidence="1">Uncharacterized protein</fullName>
    </submittedName>
</protein>
<reference evidence="1" key="1">
    <citation type="submission" date="2022-11" db="EMBL/GenBank/DDBJ databases">
        <title>Genome Sequence of Boeremia exigua.</title>
        <authorList>
            <person name="Buettner E."/>
        </authorList>
    </citation>
    <scope>NUCLEOTIDE SEQUENCE</scope>
    <source>
        <strain evidence="1">CU02</strain>
    </source>
</reference>
<evidence type="ECO:0000313" key="1">
    <source>
        <dbReference type="EMBL" id="KAJ8107719.1"/>
    </source>
</evidence>
<keyword evidence="2" id="KW-1185">Reference proteome</keyword>
<gene>
    <name evidence="1" type="ORF">OPT61_g8675</name>
</gene>
<name>A0ACC2HX93_9PLEO</name>
<organism evidence="1 2">
    <name type="scientific">Boeremia exigua</name>
    <dbReference type="NCBI Taxonomy" id="749465"/>
    <lineage>
        <taxon>Eukaryota</taxon>
        <taxon>Fungi</taxon>
        <taxon>Dikarya</taxon>
        <taxon>Ascomycota</taxon>
        <taxon>Pezizomycotina</taxon>
        <taxon>Dothideomycetes</taxon>
        <taxon>Pleosporomycetidae</taxon>
        <taxon>Pleosporales</taxon>
        <taxon>Pleosporineae</taxon>
        <taxon>Didymellaceae</taxon>
        <taxon>Boeremia</taxon>
    </lineage>
</organism>
<comment type="caution">
    <text evidence="1">The sequence shown here is derived from an EMBL/GenBank/DDBJ whole genome shotgun (WGS) entry which is preliminary data.</text>
</comment>
<evidence type="ECO:0000313" key="2">
    <source>
        <dbReference type="Proteomes" id="UP001153331"/>
    </source>
</evidence>